<dbReference type="EMBL" id="JAIWYP010000016">
    <property type="protein sequence ID" value="KAH3698474.1"/>
    <property type="molecule type" value="Genomic_DNA"/>
</dbReference>
<accession>A0A9D3YH27</accession>
<reference evidence="1" key="1">
    <citation type="journal article" date="2019" name="bioRxiv">
        <title>The Genome of the Zebra Mussel, Dreissena polymorpha: A Resource for Invasive Species Research.</title>
        <authorList>
            <person name="McCartney M.A."/>
            <person name="Auch B."/>
            <person name="Kono T."/>
            <person name="Mallez S."/>
            <person name="Zhang Y."/>
            <person name="Obille A."/>
            <person name="Becker A."/>
            <person name="Abrahante J.E."/>
            <person name="Garbe J."/>
            <person name="Badalamenti J.P."/>
            <person name="Herman A."/>
            <person name="Mangelson H."/>
            <person name="Liachko I."/>
            <person name="Sullivan S."/>
            <person name="Sone E.D."/>
            <person name="Koren S."/>
            <person name="Silverstein K.A.T."/>
            <person name="Beckman K.B."/>
            <person name="Gohl D.M."/>
        </authorList>
    </citation>
    <scope>NUCLEOTIDE SEQUENCE</scope>
    <source>
        <strain evidence="1">Duluth1</strain>
        <tissue evidence="1">Whole animal</tissue>
    </source>
</reference>
<reference evidence="1" key="2">
    <citation type="submission" date="2020-11" db="EMBL/GenBank/DDBJ databases">
        <authorList>
            <person name="McCartney M.A."/>
            <person name="Auch B."/>
            <person name="Kono T."/>
            <person name="Mallez S."/>
            <person name="Becker A."/>
            <person name="Gohl D.M."/>
            <person name="Silverstein K.A.T."/>
            <person name="Koren S."/>
            <person name="Bechman K.B."/>
            <person name="Herman A."/>
            <person name="Abrahante J.E."/>
            <person name="Garbe J."/>
        </authorList>
    </citation>
    <scope>NUCLEOTIDE SEQUENCE</scope>
    <source>
        <strain evidence="1">Duluth1</strain>
        <tissue evidence="1">Whole animal</tissue>
    </source>
</reference>
<dbReference type="AlphaFoldDB" id="A0A9D3YH27"/>
<keyword evidence="2" id="KW-1185">Reference proteome</keyword>
<evidence type="ECO:0000313" key="2">
    <source>
        <dbReference type="Proteomes" id="UP000828390"/>
    </source>
</evidence>
<proteinExistence type="predicted"/>
<protein>
    <submittedName>
        <fullName evidence="1">Uncharacterized protein</fullName>
    </submittedName>
</protein>
<sequence>MGTPEVCFDITAQVFSVVGDAFGMVASRIKSLNTFVQKFSRFLARGALQQTYKLFSKLSLKVILHFYGTGNLMIPQNSQFRYYFTQFIGR</sequence>
<evidence type="ECO:0000313" key="1">
    <source>
        <dbReference type="EMBL" id="KAH3698474.1"/>
    </source>
</evidence>
<name>A0A9D3YH27_DREPO</name>
<dbReference type="Proteomes" id="UP000828390">
    <property type="component" value="Unassembled WGS sequence"/>
</dbReference>
<comment type="caution">
    <text evidence="1">The sequence shown here is derived from an EMBL/GenBank/DDBJ whole genome shotgun (WGS) entry which is preliminary data.</text>
</comment>
<gene>
    <name evidence="1" type="ORF">DPMN_085995</name>
</gene>
<organism evidence="1 2">
    <name type="scientific">Dreissena polymorpha</name>
    <name type="common">Zebra mussel</name>
    <name type="synonym">Mytilus polymorpha</name>
    <dbReference type="NCBI Taxonomy" id="45954"/>
    <lineage>
        <taxon>Eukaryota</taxon>
        <taxon>Metazoa</taxon>
        <taxon>Spiralia</taxon>
        <taxon>Lophotrochozoa</taxon>
        <taxon>Mollusca</taxon>
        <taxon>Bivalvia</taxon>
        <taxon>Autobranchia</taxon>
        <taxon>Heteroconchia</taxon>
        <taxon>Euheterodonta</taxon>
        <taxon>Imparidentia</taxon>
        <taxon>Neoheterodontei</taxon>
        <taxon>Myida</taxon>
        <taxon>Dreissenoidea</taxon>
        <taxon>Dreissenidae</taxon>
        <taxon>Dreissena</taxon>
    </lineage>
</organism>